<dbReference type="STRING" id="1280947.HY30_16350"/>
<keyword evidence="6" id="KW-0808">Transferase</keyword>
<dbReference type="EC" id="2.5.1.47" evidence="4"/>
<keyword evidence="8" id="KW-0198">Cysteine biosynthesis</keyword>
<evidence type="ECO:0000256" key="9">
    <source>
        <dbReference type="ARBA" id="ARBA00047931"/>
    </source>
</evidence>
<evidence type="ECO:0000313" key="13">
    <source>
        <dbReference type="EMBL" id="KCZ58331.1"/>
    </source>
</evidence>
<evidence type="ECO:0000256" key="1">
    <source>
        <dbReference type="ARBA" id="ARBA00001933"/>
    </source>
</evidence>
<dbReference type="NCBIfam" id="TIGR01139">
    <property type="entry name" value="cysK"/>
    <property type="match status" value="1"/>
</dbReference>
<feature type="domain" description="Tryptophan synthase beta chain-like PALP" evidence="12">
    <location>
        <begin position="25"/>
        <end position="312"/>
    </location>
</feature>
<dbReference type="FunFam" id="3.40.50.1100:FF:000067">
    <property type="entry name" value="Cysteine synthase"/>
    <property type="match status" value="1"/>
</dbReference>
<evidence type="ECO:0000259" key="12">
    <source>
        <dbReference type="Pfam" id="PF00291"/>
    </source>
</evidence>
<evidence type="ECO:0000256" key="2">
    <source>
        <dbReference type="ARBA" id="ARBA00004962"/>
    </source>
</evidence>
<dbReference type="Proteomes" id="UP000027190">
    <property type="component" value="Unassembled WGS sequence"/>
</dbReference>
<dbReference type="PANTHER" id="PTHR10314">
    <property type="entry name" value="CYSTATHIONINE BETA-SYNTHASE"/>
    <property type="match status" value="1"/>
</dbReference>
<evidence type="ECO:0000313" key="14">
    <source>
        <dbReference type="Proteomes" id="UP000027190"/>
    </source>
</evidence>
<dbReference type="eggNOG" id="COG0031">
    <property type="taxonomic scope" value="Bacteria"/>
</dbReference>
<dbReference type="Gene3D" id="3.40.50.1100">
    <property type="match status" value="2"/>
</dbReference>
<name>A0A062UBX5_9PROT</name>
<feature type="binding site" evidence="10">
    <location>
        <position position="285"/>
    </location>
    <ligand>
        <name>pyridoxal 5'-phosphate</name>
        <dbReference type="ChEBI" id="CHEBI:597326"/>
    </ligand>
</feature>
<evidence type="ECO:0000256" key="10">
    <source>
        <dbReference type="PIRSR" id="PIRSR605856-50"/>
    </source>
</evidence>
<comment type="cofactor">
    <cofactor evidence="1 10">
        <name>pyridoxal 5'-phosphate</name>
        <dbReference type="ChEBI" id="CHEBI:597326"/>
    </cofactor>
</comment>
<dbReference type="NCBIfam" id="TIGR01136">
    <property type="entry name" value="cysKM"/>
    <property type="match status" value="1"/>
</dbReference>
<evidence type="ECO:0000256" key="5">
    <source>
        <dbReference type="ARBA" id="ARBA00022605"/>
    </source>
</evidence>
<accession>A0A062UBX5</accession>
<keyword evidence="5" id="KW-0028">Amino-acid biosynthesis</keyword>
<sequence length="329" mass="34326">MGGTIDYNGLTLDAPGRGRIYGSILETVGNTPIVRVPRLSEEEGLKSTLLLKLEFFNPLASVKDRIAVGMITQMEKDGKIGPGTVLIEPTSGNTGIGLAMVAAARGYRLILTMPESMSIERRKMLAILGAELYLTPKEKGIKGTFEKANELLAEIPGSVMPSQFDNPANPAIHEATTAEEIWRDTGGAVDAVIAGVGTGGTFTGNARVLKAKKPSVKMFAVEPEASPVLSGGEPGPHVIQGIGAGFIPGNMDTSLLDGIVKVSNDDAIATARRVARTEGIPVGISSGAALTAGLEVAKREDMAGKTIVVIIPSFAERYVSTLLFEGLGG</sequence>
<dbReference type="AlphaFoldDB" id="A0A062UBX5"/>
<comment type="catalytic activity">
    <reaction evidence="9">
        <text>O-acetyl-L-serine + hydrogen sulfide = L-cysteine + acetate</text>
        <dbReference type="Rhea" id="RHEA:14829"/>
        <dbReference type="ChEBI" id="CHEBI:29919"/>
        <dbReference type="ChEBI" id="CHEBI:30089"/>
        <dbReference type="ChEBI" id="CHEBI:35235"/>
        <dbReference type="ChEBI" id="CHEBI:58340"/>
        <dbReference type="EC" id="2.5.1.47"/>
    </reaction>
</comment>
<dbReference type="PATRIC" id="fig|1280947.3.peg.1856"/>
<evidence type="ECO:0000256" key="3">
    <source>
        <dbReference type="ARBA" id="ARBA00007103"/>
    </source>
</evidence>
<dbReference type="Pfam" id="PF00291">
    <property type="entry name" value="PALP"/>
    <property type="match status" value="1"/>
</dbReference>
<keyword evidence="7 10" id="KW-0663">Pyridoxal phosphate</keyword>
<evidence type="ECO:0000256" key="11">
    <source>
        <dbReference type="PIRSR" id="PIRSR605856-51"/>
    </source>
</evidence>
<dbReference type="SUPFAM" id="SSF53686">
    <property type="entry name" value="Tryptophan synthase beta subunit-like PLP-dependent enzymes"/>
    <property type="match status" value="1"/>
</dbReference>
<dbReference type="InterPro" id="IPR005859">
    <property type="entry name" value="CysK"/>
</dbReference>
<dbReference type="InterPro" id="IPR001926">
    <property type="entry name" value="TrpB-like_PALP"/>
</dbReference>
<evidence type="ECO:0000256" key="8">
    <source>
        <dbReference type="ARBA" id="ARBA00023192"/>
    </source>
</evidence>
<dbReference type="InterPro" id="IPR036052">
    <property type="entry name" value="TrpB-like_PALP_sf"/>
</dbReference>
<dbReference type="InterPro" id="IPR005856">
    <property type="entry name" value="Cys_synth"/>
</dbReference>
<dbReference type="OrthoDB" id="9805733at2"/>
<evidence type="ECO:0000256" key="7">
    <source>
        <dbReference type="ARBA" id="ARBA00022898"/>
    </source>
</evidence>
<dbReference type="GO" id="GO:0006535">
    <property type="term" value="P:cysteine biosynthetic process from serine"/>
    <property type="evidence" value="ECO:0007669"/>
    <property type="project" value="InterPro"/>
</dbReference>
<dbReference type="GO" id="GO:0005737">
    <property type="term" value="C:cytoplasm"/>
    <property type="evidence" value="ECO:0007669"/>
    <property type="project" value="UniProtKB-ARBA"/>
</dbReference>
<dbReference type="EMBL" id="AWFG01000022">
    <property type="protein sequence ID" value="KCZ58331.1"/>
    <property type="molecule type" value="Genomic_DNA"/>
</dbReference>
<organism evidence="13 14">
    <name type="scientific">Hyphomonas chukchiensis</name>
    <dbReference type="NCBI Taxonomy" id="1280947"/>
    <lineage>
        <taxon>Bacteria</taxon>
        <taxon>Pseudomonadati</taxon>
        <taxon>Pseudomonadota</taxon>
        <taxon>Alphaproteobacteria</taxon>
        <taxon>Hyphomonadales</taxon>
        <taxon>Hyphomonadaceae</taxon>
        <taxon>Hyphomonas</taxon>
    </lineage>
</organism>
<comment type="pathway">
    <text evidence="2">Amino-acid biosynthesis; L-cysteine biosynthesis; L-cysteine from L-serine: step 2/2.</text>
</comment>
<feature type="binding site" evidence="10">
    <location>
        <begin position="197"/>
        <end position="201"/>
    </location>
    <ligand>
        <name>pyridoxal 5'-phosphate</name>
        <dbReference type="ChEBI" id="CHEBI:597326"/>
    </ligand>
</feature>
<gene>
    <name evidence="13" type="ORF">HY30_16350</name>
</gene>
<dbReference type="RefSeq" id="WP_034739456.1">
    <property type="nucleotide sequence ID" value="NZ_AWFG01000022.1"/>
</dbReference>
<evidence type="ECO:0000256" key="4">
    <source>
        <dbReference type="ARBA" id="ARBA00012681"/>
    </source>
</evidence>
<protein>
    <recommendedName>
        <fullName evidence="4">cysteine synthase</fullName>
        <ecNumber evidence="4">2.5.1.47</ecNumber>
    </recommendedName>
</protein>
<comment type="similarity">
    <text evidence="3">Belongs to the cysteine synthase/cystathionine beta-synthase family.</text>
</comment>
<dbReference type="InterPro" id="IPR050214">
    <property type="entry name" value="Cys_Synth/Cystath_Beta-Synth"/>
</dbReference>
<feature type="binding site" evidence="10">
    <location>
        <position position="93"/>
    </location>
    <ligand>
        <name>pyridoxal 5'-phosphate</name>
        <dbReference type="ChEBI" id="CHEBI:597326"/>
    </ligand>
</feature>
<feature type="modified residue" description="N6-(pyridoxal phosphate)lysine" evidence="11">
    <location>
        <position position="63"/>
    </location>
</feature>
<reference evidence="13 14" key="1">
    <citation type="journal article" date="2014" name="Antonie Van Leeuwenhoek">
        <title>Hyphomonas beringensis sp. nov. and Hyphomonas chukchiensis sp. nov., isolated from surface seawater of the Bering Sea and Chukchi Sea.</title>
        <authorList>
            <person name="Li C."/>
            <person name="Lai Q."/>
            <person name="Li G."/>
            <person name="Dong C."/>
            <person name="Wang J."/>
            <person name="Liao Y."/>
            <person name="Shao Z."/>
        </authorList>
    </citation>
    <scope>NUCLEOTIDE SEQUENCE [LARGE SCALE GENOMIC DNA]</scope>
    <source>
        <strain evidence="13 14">BH-BN04-4</strain>
    </source>
</reference>
<comment type="caution">
    <text evidence="13">The sequence shown here is derived from an EMBL/GenBank/DDBJ whole genome shotgun (WGS) entry which is preliminary data.</text>
</comment>
<dbReference type="CDD" id="cd01561">
    <property type="entry name" value="CBS_like"/>
    <property type="match status" value="1"/>
</dbReference>
<evidence type="ECO:0000256" key="6">
    <source>
        <dbReference type="ARBA" id="ARBA00022679"/>
    </source>
</evidence>
<dbReference type="GO" id="GO:0004124">
    <property type="term" value="F:cysteine synthase activity"/>
    <property type="evidence" value="ECO:0007669"/>
    <property type="project" value="UniProtKB-EC"/>
</dbReference>
<keyword evidence="14" id="KW-1185">Reference proteome</keyword>
<proteinExistence type="inferred from homology"/>